<dbReference type="Proteomes" id="UP000061660">
    <property type="component" value="Chromosome"/>
</dbReference>
<protein>
    <recommendedName>
        <fullName evidence="3">DUF4242 domain-containing protein</fullName>
    </recommendedName>
</protein>
<organism evidence="1 2">
    <name type="scientific">Paenibacillus naphthalenovorans</name>
    <dbReference type="NCBI Taxonomy" id="162209"/>
    <lineage>
        <taxon>Bacteria</taxon>
        <taxon>Bacillati</taxon>
        <taxon>Bacillota</taxon>
        <taxon>Bacilli</taxon>
        <taxon>Bacillales</taxon>
        <taxon>Paenibacillaceae</taxon>
        <taxon>Paenibacillus</taxon>
    </lineage>
</organism>
<dbReference type="Gene3D" id="3.30.70.3090">
    <property type="entry name" value="ORF SCO4226, nickel-binding ferredoxin-like monomer"/>
    <property type="match status" value="1"/>
</dbReference>
<dbReference type="InterPro" id="IPR042557">
    <property type="entry name" value="SCO4226"/>
</dbReference>
<dbReference type="EMBL" id="CP013652">
    <property type="protein sequence ID" value="ALS25002.1"/>
    <property type="molecule type" value="Genomic_DNA"/>
</dbReference>
<accession>A0A0U2WI75</accession>
<reference evidence="2" key="1">
    <citation type="submission" date="2015-12" db="EMBL/GenBank/DDBJ databases">
        <title>Complete genome sequences of two moderately thermophilic Paenibacillus species.</title>
        <authorList>
            <person name="Butler R.III."/>
            <person name="Wang J."/>
            <person name="Stark B.C."/>
            <person name="Pombert J.-F."/>
        </authorList>
    </citation>
    <scope>NUCLEOTIDE SEQUENCE [LARGE SCALE GENOMIC DNA]</scope>
    <source>
        <strain evidence="2">32O-Y</strain>
    </source>
</reference>
<proteinExistence type="predicted"/>
<evidence type="ECO:0008006" key="3">
    <source>
        <dbReference type="Google" id="ProtNLM"/>
    </source>
</evidence>
<dbReference type="InterPro" id="IPR025336">
    <property type="entry name" value="SCO4226-like"/>
</dbReference>
<dbReference type="PATRIC" id="fig|162209.4.peg.4989"/>
<dbReference type="Pfam" id="PF14026">
    <property type="entry name" value="SCO4226-like"/>
    <property type="match status" value="1"/>
</dbReference>
<dbReference type="AlphaFoldDB" id="A0A0U2WI75"/>
<evidence type="ECO:0000313" key="2">
    <source>
        <dbReference type="Proteomes" id="UP000061660"/>
    </source>
</evidence>
<name>A0A0U2WI75_9BACL</name>
<dbReference type="STRING" id="162209.IJ22_47400"/>
<reference evidence="1 2" key="2">
    <citation type="journal article" date="2016" name="Genome Announc.">
        <title>Complete Genome Sequences of Two Interactive Moderate Thermophiles, Paenibacillus napthalenovorans 32O-Y and Paenibacillus sp. 32O-W.</title>
        <authorList>
            <person name="Butler R.R.III."/>
            <person name="Wang J."/>
            <person name="Stark B.C."/>
            <person name="Pombert J.F."/>
        </authorList>
    </citation>
    <scope>NUCLEOTIDE SEQUENCE [LARGE SCALE GENOMIC DNA]</scope>
    <source>
        <strain evidence="1 2">32O-Y</strain>
    </source>
</reference>
<evidence type="ECO:0000313" key="1">
    <source>
        <dbReference type="EMBL" id="ALS25002.1"/>
    </source>
</evidence>
<keyword evidence="2" id="KW-1185">Reference proteome</keyword>
<gene>
    <name evidence="1" type="ORF">IJ22_47400</name>
</gene>
<sequence>MDMALYLVESVLNGTVKGQEQFEQTITGIQQHLDPKNIELIEVQVSRDFSRAFLIFESGSRQEVNEGLRELGFPVTLIKPVRLVGQEVESVKRKSDAINYLVEWNLPEGITMDQYLERKKNNSVHYAEVPEVSFSRTYVCEDMTKCLCFYDAPDEDAVKRAREAVKAPVDSITEILPKAKD</sequence>
<dbReference type="KEGG" id="pnp:IJ22_47400"/>